<accession>K0B815</accession>
<dbReference type="Gene3D" id="2.30.30.60">
    <property type="match status" value="1"/>
</dbReference>
<keyword evidence="2 5" id="KW-0812">Transmembrane</keyword>
<feature type="transmembrane region" description="Helical" evidence="5">
    <location>
        <begin position="6"/>
        <end position="27"/>
    </location>
</feature>
<sequence>MEENTFFAIISVIITASIFIIVKIVELTKFRTLLGSGKATGVIFIIIAIAEVMYLAVTLKILSPAIEVVTSLSAILLFFTFIYLNKLQNAISGMSIALGRRINVGSKIEFENKSGKIIQIGLTKTIVELEDSRIMLIPNKKFDEEVSVVTNSKIPNKKFEK</sequence>
<evidence type="ECO:0000256" key="5">
    <source>
        <dbReference type="SAM" id="Phobius"/>
    </source>
</evidence>
<gene>
    <name evidence="7" type="ORF">NKOR_06110</name>
</gene>
<evidence type="ECO:0000256" key="1">
    <source>
        <dbReference type="ARBA" id="ARBA00004370"/>
    </source>
</evidence>
<evidence type="ECO:0000256" key="3">
    <source>
        <dbReference type="ARBA" id="ARBA00022989"/>
    </source>
</evidence>
<proteinExistence type="predicted"/>
<dbReference type="Proteomes" id="UP000006101">
    <property type="component" value="Chromosome"/>
</dbReference>
<dbReference type="GeneID" id="13725257"/>
<feature type="transmembrane region" description="Helical" evidence="5">
    <location>
        <begin position="65"/>
        <end position="84"/>
    </location>
</feature>
<evidence type="ECO:0000259" key="6">
    <source>
        <dbReference type="Pfam" id="PF00924"/>
    </source>
</evidence>
<name>K0B815_9ARCH</name>
<dbReference type="RefSeq" id="WP_014963489.1">
    <property type="nucleotide sequence ID" value="NC_018655.1"/>
</dbReference>
<keyword evidence="8" id="KW-1185">Reference proteome</keyword>
<dbReference type="SUPFAM" id="SSF50182">
    <property type="entry name" value="Sm-like ribonucleoproteins"/>
    <property type="match status" value="1"/>
</dbReference>
<feature type="transmembrane region" description="Helical" evidence="5">
    <location>
        <begin position="39"/>
        <end position="59"/>
    </location>
</feature>
<comment type="subcellular location">
    <subcellularLocation>
        <location evidence="1">Membrane</location>
    </subcellularLocation>
</comment>
<reference evidence="7 8" key="1">
    <citation type="journal article" date="2012" name="J. Bacteriol.">
        <title>Draft Genome Sequence of an Ammonia-Oxidizing Archaeon, "Candidatus Nitrosopumilus koreensis" AR1, from Marine Sediment.</title>
        <authorList>
            <person name="Park S.J."/>
            <person name="Kim J.G."/>
            <person name="Jung M.Y."/>
            <person name="Kim S.J."/>
            <person name="Cha I.T."/>
            <person name="Kwon K."/>
            <person name="Lee J.H."/>
            <person name="Rhee S.K."/>
        </authorList>
    </citation>
    <scope>NUCLEOTIDE SEQUENCE [LARGE SCALE GENOMIC DNA]</scope>
    <source>
        <strain evidence="7 8">AR1</strain>
    </source>
</reference>
<dbReference type="KEGG" id="nkr:NKOR_06110"/>
<dbReference type="Pfam" id="PF00924">
    <property type="entry name" value="MS_channel_2nd"/>
    <property type="match status" value="1"/>
</dbReference>
<dbReference type="HOGENOM" id="CLU_138947_0_0_2"/>
<evidence type="ECO:0000313" key="7">
    <source>
        <dbReference type="EMBL" id="AFS81105.1"/>
    </source>
</evidence>
<keyword evidence="3 5" id="KW-1133">Transmembrane helix</keyword>
<protein>
    <recommendedName>
        <fullName evidence="6">Mechanosensitive ion channel MscS domain-containing protein</fullName>
    </recommendedName>
</protein>
<feature type="domain" description="Mechanosensitive ion channel MscS" evidence="6">
    <location>
        <begin position="87"/>
        <end position="142"/>
    </location>
</feature>
<dbReference type="AlphaFoldDB" id="K0B815"/>
<dbReference type="InterPro" id="IPR006685">
    <property type="entry name" value="MscS_channel_2nd"/>
</dbReference>
<evidence type="ECO:0000256" key="2">
    <source>
        <dbReference type="ARBA" id="ARBA00022692"/>
    </source>
</evidence>
<dbReference type="InterPro" id="IPR023408">
    <property type="entry name" value="MscS_beta-dom_sf"/>
</dbReference>
<dbReference type="InterPro" id="IPR010920">
    <property type="entry name" value="LSM_dom_sf"/>
</dbReference>
<evidence type="ECO:0000313" key="8">
    <source>
        <dbReference type="Proteomes" id="UP000006101"/>
    </source>
</evidence>
<evidence type="ECO:0000256" key="4">
    <source>
        <dbReference type="ARBA" id="ARBA00023136"/>
    </source>
</evidence>
<organism evidence="7 8">
    <name type="scientific">Candidatus Nitrosopumilus koreensis AR1</name>
    <dbReference type="NCBI Taxonomy" id="1229908"/>
    <lineage>
        <taxon>Archaea</taxon>
        <taxon>Nitrososphaerota</taxon>
        <taxon>Nitrososphaeria</taxon>
        <taxon>Nitrosopumilales</taxon>
        <taxon>Nitrosopumilaceae</taxon>
        <taxon>Nitrosopumilus</taxon>
    </lineage>
</organism>
<dbReference type="GO" id="GO:0055085">
    <property type="term" value="P:transmembrane transport"/>
    <property type="evidence" value="ECO:0007669"/>
    <property type="project" value="InterPro"/>
</dbReference>
<dbReference type="GO" id="GO:0016020">
    <property type="term" value="C:membrane"/>
    <property type="evidence" value="ECO:0007669"/>
    <property type="project" value="UniProtKB-SubCell"/>
</dbReference>
<dbReference type="PATRIC" id="fig|1229908.8.peg.1335"/>
<keyword evidence="4 5" id="KW-0472">Membrane</keyword>
<dbReference type="EMBL" id="CP003842">
    <property type="protein sequence ID" value="AFS81105.1"/>
    <property type="molecule type" value="Genomic_DNA"/>
</dbReference>